<reference evidence="3" key="1">
    <citation type="submission" date="2017-02" db="UniProtKB">
        <authorList>
            <consortium name="WormBaseParasite"/>
        </authorList>
    </citation>
    <scope>IDENTIFICATION</scope>
</reference>
<dbReference type="EMBL" id="UYWX01020342">
    <property type="protein sequence ID" value="VDM31372.1"/>
    <property type="molecule type" value="Genomic_DNA"/>
</dbReference>
<proteinExistence type="predicted"/>
<dbReference type="AlphaFoldDB" id="A0A0R3X1J1"/>
<accession>A0A0R3X1J1</accession>
<keyword evidence="2" id="KW-1185">Reference proteome</keyword>
<evidence type="ECO:0000313" key="1">
    <source>
        <dbReference type="EMBL" id="VDM31372.1"/>
    </source>
</evidence>
<reference evidence="1 2" key="2">
    <citation type="submission" date="2018-11" db="EMBL/GenBank/DDBJ databases">
        <authorList>
            <consortium name="Pathogen Informatics"/>
        </authorList>
    </citation>
    <scope>NUCLEOTIDE SEQUENCE [LARGE SCALE GENOMIC DNA]</scope>
</reference>
<protein>
    <submittedName>
        <fullName evidence="3">BACK domain-containing protein</fullName>
    </submittedName>
</protein>
<sequence length="202" mass="22578">MLKPSKSHLVDRIGSSFSRMDEVYACICERSASLASVRRQKCRVEKHLGFMMPISIEVQLSPYIDARVLANVALSLGTSVARDLEEIFDSLVLLRTLALKVFDFCESLTNLLKEMLAKESCYLVAFNNVVEILMELAENMVDEIDLLFQWAYSIVLPEFGVAAVSPSFDFASSILSGKMLSASLWREEICPMLKFVNISGCS</sequence>
<dbReference type="WBParaSite" id="TTAC_0000707701-mRNA-1">
    <property type="protein sequence ID" value="TTAC_0000707701-mRNA-1"/>
    <property type="gene ID" value="TTAC_0000707701"/>
</dbReference>
<organism evidence="3">
    <name type="scientific">Hydatigena taeniaeformis</name>
    <name type="common">Feline tapeworm</name>
    <name type="synonym">Taenia taeniaeformis</name>
    <dbReference type="NCBI Taxonomy" id="6205"/>
    <lineage>
        <taxon>Eukaryota</taxon>
        <taxon>Metazoa</taxon>
        <taxon>Spiralia</taxon>
        <taxon>Lophotrochozoa</taxon>
        <taxon>Platyhelminthes</taxon>
        <taxon>Cestoda</taxon>
        <taxon>Eucestoda</taxon>
        <taxon>Cyclophyllidea</taxon>
        <taxon>Taeniidae</taxon>
        <taxon>Hydatigera</taxon>
    </lineage>
</organism>
<name>A0A0R3X1J1_HYDTA</name>
<evidence type="ECO:0000313" key="3">
    <source>
        <dbReference type="WBParaSite" id="TTAC_0000707701-mRNA-1"/>
    </source>
</evidence>
<dbReference type="Proteomes" id="UP000274429">
    <property type="component" value="Unassembled WGS sequence"/>
</dbReference>
<dbReference type="OrthoDB" id="6251918at2759"/>
<gene>
    <name evidence="1" type="ORF">TTAC_LOCUS7062</name>
</gene>
<evidence type="ECO:0000313" key="2">
    <source>
        <dbReference type="Proteomes" id="UP000274429"/>
    </source>
</evidence>